<evidence type="ECO:0000313" key="6">
    <source>
        <dbReference type="Proteomes" id="UP001611339"/>
    </source>
</evidence>
<evidence type="ECO:0000259" key="3">
    <source>
        <dbReference type="Pfam" id="PF01648"/>
    </source>
</evidence>
<evidence type="ECO:0000313" key="5">
    <source>
        <dbReference type="EMBL" id="MFI1715866.1"/>
    </source>
</evidence>
<dbReference type="InterPro" id="IPR041354">
    <property type="entry name" value="4PPT_N"/>
</dbReference>
<dbReference type="PANTHER" id="PTHR38096">
    <property type="entry name" value="ENTEROBACTIN SYNTHASE COMPONENT D"/>
    <property type="match status" value="1"/>
</dbReference>
<keyword evidence="6" id="KW-1185">Reference proteome</keyword>
<dbReference type="InterPro" id="IPR008278">
    <property type="entry name" value="4-PPantetheinyl_Trfase_dom"/>
</dbReference>
<feature type="region of interest" description="Disordered" evidence="2">
    <location>
        <begin position="194"/>
        <end position="240"/>
    </location>
</feature>
<feature type="domain" description="4'-phosphopantetheinyl transferase" evidence="3">
    <location>
        <begin position="119"/>
        <end position="191"/>
    </location>
</feature>
<dbReference type="Pfam" id="PF17837">
    <property type="entry name" value="4PPT_N"/>
    <property type="match status" value="1"/>
</dbReference>
<dbReference type="RefSeq" id="WP_260174519.1">
    <property type="nucleotide sequence ID" value="NZ_JBIRUI010000008.1"/>
</dbReference>
<keyword evidence="1 5" id="KW-0808">Transferase</keyword>
<dbReference type="PANTHER" id="PTHR38096:SF1">
    <property type="entry name" value="ENTEROBACTIN SYNTHASE COMPONENT D"/>
    <property type="match status" value="1"/>
</dbReference>
<comment type="caution">
    <text evidence="5">The sequence shown here is derived from an EMBL/GenBank/DDBJ whole genome shotgun (WGS) entry which is preliminary data.</text>
</comment>
<dbReference type="InterPro" id="IPR037143">
    <property type="entry name" value="4-PPantetheinyl_Trfase_dom_sf"/>
</dbReference>
<feature type="compositionally biased region" description="Basic and acidic residues" evidence="2">
    <location>
        <begin position="215"/>
        <end position="240"/>
    </location>
</feature>
<accession>A0ABW7U8A1</accession>
<feature type="domain" description="4'-phosphopantetheinyl transferase N-terminal" evidence="4">
    <location>
        <begin position="45"/>
        <end position="112"/>
    </location>
</feature>
<evidence type="ECO:0000259" key="4">
    <source>
        <dbReference type="Pfam" id="PF17837"/>
    </source>
</evidence>
<dbReference type="SUPFAM" id="SSF56214">
    <property type="entry name" value="4'-phosphopantetheinyl transferase"/>
    <property type="match status" value="1"/>
</dbReference>
<protein>
    <submittedName>
        <fullName evidence="5">4'-phosphopantetheinyl transferase superfamily protein</fullName>
    </submittedName>
</protein>
<evidence type="ECO:0000256" key="1">
    <source>
        <dbReference type="ARBA" id="ARBA00022679"/>
    </source>
</evidence>
<dbReference type="InterPro" id="IPR003542">
    <property type="entry name" value="Enbac_synth_compD-like"/>
</dbReference>
<dbReference type="GO" id="GO:0016740">
    <property type="term" value="F:transferase activity"/>
    <property type="evidence" value="ECO:0007669"/>
    <property type="project" value="UniProtKB-KW"/>
</dbReference>
<dbReference type="Proteomes" id="UP001611339">
    <property type="component" value="Unassembled WGS sequence"/>
</dbReference>
<reference evidence="5 6" key="1">
    <citation type="submission" date="2024-10" db="EMBL/GenBank/DDBJ databases">
        <title>The Natural Products Discovery Center: Release of the First 8490 Sequenced Strains for Exploring Actinobacteria Biosynthetic Diversity.</title>
        <authorList>
            <person name="Kalkreuter E."/>
            <person name="Kautsar S.A."/>
            <person name="Yang D."/>
            <person name="Bader C.D."/>
            <person name="Teijaro C.N."/>
            <person name="Fluegel L."/>
            <person name="Davis C.M."/>
            <person name="Simpson J.R."/>
            <person name="Lauterbach L."/>
            <person name="Steele A.D."/>
            <person name="Gui C."/>
            <person name="Meng S."/>
            <person name="Li G."/>
            <person name="Viehrig K."/>
            <person name="Ye F."/>
            <person name="Su P."/>
            <person name="Kiefer A.F."/>
            <person name="Nichols A."/>
            <person name="Cepeda A.J."/>
            <person name="Yan W."/>
            <person name="Fan B."/>
            <person name="Jiang Y."/>
            <person name="Adhikari A."/>
            <person name="Zheng C.-J."/>
            <person name="Schuster L."/>
            <person name="Cowan T.M."/>
            <person name="Smanski M.J."/>
            <person name="Chevrette M.G."/>
            <person name="De Carvalho L.P.S."/>
            <person name="Shen B."/>
        </authorList>
    </citation>
    <scope>NUCLEOTIDE SEQUENCE [LARGE SCALE GENOMIC DNA]</scope>
    <source>
        <strain evidence="5 6">NPDC020602</strain>
    </source>
</reference>
<organism evidence="5 6">
    <name type="scientific">Streptomyces litmocidini</name>
    <dbReference type="NCBI Taxonomy" id="67318"/>
    <lineage>
        <taxon>Bacteria</taxon>
        <taxon>Bacillati</taxon>
        <taxon>Actinomycetota</taxon>
        <taxon>Actinomycetes</taxon>
        <taxon>Kitasatosporales</taxon>
        <taxon>Streptomycetaceae</taxon>
        <taxon>Streptomyces</taxon>
    </lineage>
</organism>
<gene>
    <name evidence="5" type="ORF">ACH407_20115</name>
</gene>
<sequence>MSVRSEERPLLGALLPERVHWAEEAGAVDGPGADDGPRPPWLFAEEEALMARATPGRRREFATARLCAHRALAGLGVAAAPLLRGRRGAPAWPAGTVGSITHCAGYRGAAVASATRFLGLGIDAEPHAPLPPGVREEVVFGPEEARLRELAARRPDIAWDRLLFSAKESVYKTWSGYGGAWLGFEEAEVAWRLDEPDSPQPPARARAGHPCPPAPDDRPRTPAPAPDDHRRPPARARAELPRASGRFRARLLVPVPAGPCPLPRVLPGRWLVRGGLLLTAVAVPRPVPLPPFPPHRTDPKEYRR</sequence>
<dbReference type="EMBL" id="JBIRUI010000008">
    <property type="protein sequence ID" value="MFI1715866.1"/>
    <property type="molecule type" value="Genomic_DNA"/>
</dbReference>
<dbReference type="Pfam" id="PF01648">
    <property type="entry name" value="ACPS"/>
    <property type="match status" value="1"/>
</dbReference>
<name>A0ABW7U8A1_9ACTN</name>
<proteinExistence type="predicted"/>
<evidence type="ECO:0000256" key="2">
    <source>
        <dbReference type="SAM" id="MobiDB-lite"/>
    </source>
</evidence>
<dbReference type="PRINTS" id="PR01399">
    <property type="entry name" value="ENTSNTHTASED"/>
</dbReference>